<dbReference type="SUPFAM" id="SSF52540">
    <property type="entry name" value="P-loop containing nucleoside triphosphate hydrolases"/>
    <property type="match status" value="1"/>
</dbReference>
<dbReference type="EMBL" id="DRBW01000227">
    <property type="protein sequence ID" value="HDM90771.1"/>
    <property type="molecule type" value="Genomic_DNA"/>
</dbReference>
<dbReference type="PANTHER" id="PTHR35894">
    <property type="entry name" value="GENERAL SECRETION PATHWAY PROTEIN A-RELATED"/>
    <property type="match status" value="1"/>
</dbReference>
<dbReference type="AlphaFoldDB" id="A0A7C1BAV0"/>
<name>A0A7C1BAV0_UNCW3</name>
<organism evidence="2">
    <name type="scientific">candidate division WOR-3 bacterium</name>
    <dbReference type="NCBI Taxonomy" id="2052148"/>
    <lineage>
        <taxon>Bacteria</taxon>
        <taxon>Bacteria division WOR-3</taxon>
    </lineage>
</organism>
<protein>
    <submittedName>
        <fullName evidence="2">ATPase</fullName>
    </submittedName>
</protein>
<reference evidence="2" key="1">
    <citation type="journal article" date="2020" name="mSystems">
        <title>Genome- and Community-Level Interaction Insights into Carbon Utilization and Element Cycling Functions of Hydrothermarchaeota in Hydrothermal Sediment.</title>
        <authorList>
            <person name="Zhou Z."/>
            <person name="Liu Y."/>
            <person name="Xu W."/>
            <person name="Pan J."/>
            <person name="Luo Z.H."/>
            <person name="Li M."/>
        </authorList>
    </citation>
    <scope>NUCLEOTIDE SEQUENCE [LARGE SCALE GENOMIC DNA]</scope>
    <source>
        <strain evidence="2">HyVt-237</strain>
    </source>
</reference>
<accession>A0A7C1BAV0</accession>
<comment type="caution">
    <text evidence="2">The sequence shown here is derived from an EMBL/GenBank/DDBJ whole genome shotgun (WGS) entry which is preliminary data.</text>
</comment>
<evidence type="ECO:0000313" key="2">
    <source>
        <dbReference type="EMBL" id="HDM90771.1"/>
    </source>
</evidence>
<dbReference type="Gene3D" id="3.40.50.300">
    <property type="entry name" value="P-loop containing nucleotide triphosphate hydrolases"/>
    <property type="match status" value="1"/>
</dbReference>
<evidence type="ECO:0000259" key="1">
    <source>
        <dbReference type="SMART" id="SM00382"/>
    </source>
</evidence>
<dbReference type="SMART" id="SM00382">
    <property type="entry name" value="AAA"/>
    <property type="match status" value="1"/>
</dbReference>
<feature type="domain" description="AAA+ ATPase" evidence="1">
    <location>
        <begin position="60"/>
        <end position="232"/>
    </location>
</feature>
<dbReference type="InterPro" id="IPR027417">
    <property type="entry name" value="P-loop_NTPase"/>
</dbReference>
<dbReference type="PANTHER" id="PTHR35894:SF7">
    <property type="entry name" value="GENERAL SECRETION PATHWAY PROTEIN A-RELATED"/>
    <property type="match status" value="1"/>
</dbReference>
<dbReference type="InterPro" id="IPR003593">
    <property type="entry name" value="AAA+_ATPase"/>
</dbReference>
<dbReference type="Pfam" id="PF13401">
    <property type="entry name" value="AAA_22"/>
    <property type="match status" value="1"/>
</dbReference>
<proteinExistence type="predicted"/>
<sequence>MKRFGEGGEFGNSTSIVRSYMEYFGFEKRPFFITPDTEFFFLSNSHREALNHLLYGIHEGMGFVLITGEVGTGKTLLSRYFVENADEKLETALILNPRVSEKELLWLILTDLGHIFSKSYRSLTRVGLLELFNRKLLETYGQGKRVAVIIDEAQDLDDRVLEFLRLLSNLETHKDKLMTIVLLGQPELEKKLKNRNLRQLKQRILVRHRLEPLEKDEIGVYIDHRITLAAPRERPYFDGAALNQLYRYSGGIPRLINAAAELSLIAAYIDGQHRVEKRHVARAIDTLEGTDRSRGRKSWIRRLLRF</sequence>
<dbReference type="GO" id="GO:0016887">
    <property type="term" value="F:ATP hydrolysis activity"/>
    <property type="evidence" value="ECO:0007669"/>
    <property type="project" value="InterPro"/>
</dbReference>
<gene>
    <name evidence="2" type="ORF">ENG67_06170</name>
</gene>
<dbReference type="Proteomes" id="UP000885931">
    <property type="component" value="Unassembled WGS sequence"/>
</dbReference>
<dbReference type="InterPro" id="IPR052026">
    <property type="entry name" value="ExeA_AAA_ATPase_DNA-bind"/>
</dbReference>
<dbReference type="InterPro" id="IPR049945">
    <property type="entry name" value="AAA_22"/>
</dbReference>